<dbReference type="AlphaFoldDB" id="C6XNW8"/>
<dbReference type="GO" id="GO:0009055">
    <property type="term" value="F:electron transfer activity"/>
    <property type="evidence" value="ECO:0007669"/>
    <property type="project" value="TreeGrafter"/>
</dbReference>
<dbReference type="PROSITE" id="PS51085">
    <property type="entry name" value="2FE2S_FER_2"/>
    <property type="match status" value="1"/>
</dbReference>
<keyword evidence="2" id="KW-0001">2Fe-2S</keyword>
<evidence type="ECO:0000256" key="3">
    <source>
        <dbReference type="ARBA" id="ARBA00022723"/>
    </source>
</evidence>
<keyword evidence="9" id="KW-1185">Reference proteome</keyword>
<evidence type="ECO:0000313" key="9">
    <source>
        <dbReference type="Proteomes" id="UP000002745"/>
    </source>
</evidence>
<evidence type="ECO:0000313" key="8">
    <source>
        <dbReference type="EMBL" id="ACT60148.1"/>
    </source>
</evidence>
<dbReference type="SUPFAM" id="SSF54292">
    <property type="entry name" value="2Fe-2S ferredoxin-like"/>
    <property type="match status" value="1"/>
</dbReference>
<dbReference type="PANTHER" id="PTHR23426">
    <property type="entry name" value="FERREDOXIN/ADRENODOXIN"/>
    <property type="match status" value="1"/>
</dbReference>
<evidence type="ECO:0000256" key="2">
    <source>
        <dbReference type="ARBA" id="ARBA00022714"/>
    </source>
</evidence>
<dbReference type="InterPro" id="IPR001041">
    <property type="entry name" value="2Fe-2S_ferredoxin-type"/>
</dbReference>
<dbReference type="Pfam" id="PF00111">
    <property type="entry name" value="Fer2"/>
    <property type="match status" value="1"/>
</dbReference>
<dbReference type="RefSeq" id="WP_015828298.1">
    <property type="nucleotide sequence ID" value="NC_012982.1"/>
</dbReference>
<evidence type="ECO:0000256" key="1">
    <source>
        <dbReference type="ARBA" id="ARBA00010914"/>
    </source>
</evidence>
<organism evidence="8 9">
    <name type="scientific">Hirschia baltica (strain ATCC 49814 / DSM 5838 / IFAM 1418)</name>
    <dbReference type="NCBI Taxonomy" id="582402"/>
    <lineage>
        <taxon>Bacteria</taxon>
        <taxon>Pseudomonadati</taxon>
        <taxon>Pseudomonadota</taxon>
        <taxon>Alphaproteobacteria</taxon>
        <taxon>Hyphomonadales</taxon>
        <taxon>Hyphomonadaceae</taxon>
        <taxon>Hirschia</taxon>
    </lineage>
</organism>
<name>C6XNW8_HIRBI</name>
<reference evidence="9" key="1">
    <citation type="journal article" date="2011" name="J. Bacteriol.">
        <title>Genome sequences of eight morphologically diverse alphaproteobacteria.</title>
        <authorList>
            <consortium name="US DOE Joint Genome Institute"/>
            <person name="Brown P.J."/>
            <person name="Kysela D.T."/>
            <person name="Buechlein A."/>
            <person name="Hemmerich C."/>
            <person name="Brun Y.V."/>
        </authorList>
    </citation>
    <scope>NUCLEOTIDE SEQUENCE [LARGE SCALE GENOMIC DNA]</scope>
    <source>
        <strain evidence="9">ATCC 49814 / DSM 5838 / IFAM 1418</strain>
    </source>
</reference>
<keyword evidence="3" id="KW-0479">Metal-binding</keyword>
<dbReference type="GO" id="GO:0051537">
    <property type="term" value="F:2 iron, 2 sulfur cluster binding"/>
    <property type="evidence" value="ECO:0007669"/>
    <property type="project" value="UniProtKB-KW"/>
</dbReference>
<protein>
    <submittedName>
        <fullName evidence="8">Ferredoxin</fullName>
    </submittedName>
</protein>
<evidence type="ECO:0000256" key="5">
    <source>
        <dbReference type="ARBA" id="ARBA00023014"/>
    </source>
</evidence>
<comment type="cofactor">
    <cofactor evidence="6">
        <name>[2Fe-2S] cluster</name>
        <dbReference type="ChEBI" id="CHEBI:190135"/>
    </cofactor>
</comment>
<dbReference type="InterPro" id="IPR001055">
    <property type="entry name" value="Adrenodoxin-like"/>
</dbReference>
<dbReference type="InterPro" id="IPR036010">
    <property type="entry name" value="2Fe-2S_ferredoxin-like_sf"/>
</dbReference>
<dbReference type="InterPro" id="IPR012675">
    <property type="entry name" value="Beta-grasp_dom_sf"/>
</dbReference>
<accession>C6XNW8</accession>
<feature type="domain" description="2Fe-2S ferredoxin-type" evidence="7">
    <location>
        <begin position="2"/>
        <end position="104"/>
    </location>
</feature>
<dbReference type="GO" id="GO:0046872">
    <property type="term" value="F:metal ion binding"/>
    <property type="evidence" value="ECO:0007669"/>
    <property type="project" value="UniProtKB-KW"/>
</dbReference>
<dbReference type="KEGG" id="hba:Hbal_2471"/>
<dbReference type="GO" id="GO:0140647">
    <property type="term" value="P:P450-containing electron transport chain"/>
    <property type="evidence" value="ECO:0007669"/>
    <property type="project" value="InterPro"/>
</dbReference>
<dbReference type="eggNOG" id="COG0633">
    <property type="taxonomic scope" value="Bacteria"/>
</dbReference>
<comment type="similarity">
    <text evidence="1">Belongs to the adrenodoxin/putidaredoxin family.</text>
</comment>
<dbReference type="CDD" id="cd00207">
    <property type="entry name" value="fer2"/>
    <property type="match status" value="1"/>
</dbReference>
<dbReference type="EMBL" id="CP001678">
    <property type="protein sequence ID" value="ACT60148.1"/>
    <property type="molecule type" value="Genomic_DNA"/>
</dbReference>
<dbReference type="STRING" id="582402.Hbal_2471"/>
<proteinExistence type="inferred from homology"/>
<evidence type="ECO:0000256" key="6">
    <source>
        <dbReference type="ARBA" id="ARBA00034078"/>
    </source>
</evidence>
<keyword evidence="4" id="KW-0408">Iron</keyword>
<dbReference type="Gene3D" id="3.10.20.30">
    <property type="match status" value="1"/>
</dbReference>
<dbReference type="HOGENOM" id="CLU_082632_5_1_5"/>
<sequence>MIRIVATTRDGTRSELSADSGLSLMEVLRDRDLDVEGVCGGAVSCASCHVYVADEWVDKLSAPDEMEEALVGDLVHAKPNSRLCCQIVLSDKFDGLEVTVAPSEM</sequence>
<dbReference type="PANTHER" id="PTHR23426:SF65">
    <property type="entry name" value="FERREDOXIN-2, MITOCHONDRIAL"/>
    <property type="match status" value="1"/>
</dbReference>
<gene>
    <name evidence="8" type="ordered locus">Hbal_2471</name>
</gene>
<evidence type="ECO:0000259" key="7">
    <source>
        <dbReference type="PROSITE" id="PS51085"/>
    </source>
</evidence>
<dbReference type="PRINTS" id="PR00355">
    <property type="entry name" value="ADRENODOXIN"/>
</dbReference>
<evidence type="ECO:0000256" key="4">
    <source>
        <dbReference type="ARBA" id="ARBA00023004"/>
    </source>
</evidence>
<dbReference type="Proteomes" id="UP000002745">
    <property type="component" value="Chromosome"/>
</dbReference>
<dbReference type="OrthoDB" id="9799640at2"/>
<keyword evidence="5" id="KW-0411">Iron-sulfur</keyword>